<organism evidence="2 3">
    <name type="scientific">Myroides albus</name>
    <dbReference type="NCBI Taxonomy" id="2562892"/>
    <lineage>
        <taxon>Bacteria</taxon>
        <taxon>Pseudomonadati</taxon>
        <taxon>Bacteroidota</taxon>
        <taxon>Flavobacteriia</taxon>
        <taxon>Flavobacteriales</taxon>
        <taxon>Flavobacteriaceae</taxon>
        <taxon>Myroides</taxon>
    </lineage>
</organism>
<comment type="caution">
    <text evidence="2">The sequence shown here is derived from an EMBL/GenBank/DDBJ whole genome shotgun (WGS) entry which is preliminary data.</text>
</comment>
<evidence type="ECO:0000256" key="1">
    <source>
        <dbReference type="SAM" id="SignalP"/>
    </source>
</evidence>
<dbReference type="AlphaFoldDB" id="A0A6I3LKI9"/>
<sequence>MTNRVFLFVCVVFCSLIATSCKSDTINTDDIMLMYERALSVDDKLSNSLLEQITQESELEYTESSISVVKPVVKVFNCINAIKDWSEVSTKEFATKVVVGLTTLYYNDKHEIQKIVVRKIDKEMLDAYYFDKNRIALVVSQQLVFHVDRNSDEFNVDQCMYVKEVNYFIEGELAVITSNIESSFSLAEYYIKEVDKKIKDKIKKLKS</sequence>
<accession>A0A6I3LKI9</accession>
<dbReference type="EMBL" id="WMJX01000031">
    <property type="protein sequence ID" value="MTG98833.1"/>
    <property type="molecule type" value="Genomic_DNA"/>
</dbReference>
<gene>
    <name evidence="2" type="ORF">GJV76_11945</name>
</gene>
<dbReference type="PROSITE" id="PS51257">
    <property type="entry name" value="PROKAR_LIPOPROTEIN"/>
    <property type="match status" value="1"/>
</dbReference>
<keyword evidence="3" id="KW-1185">Reference proteome</keyword>
<dbReference type="Proteomes" id="UP000438760">
    <property type="component" value="Unassembled WGS sequence"/>
</dbReference>
<keyword evidence="1" id="KW-0732">Signal</keyword>
<name>A0A6I3LKI9_9FLAO</name>
<evidence type="ECO:0000313" key="3">
    <source>
        <dbReference type="Proteomes" id="UP000438760"/>
    </source>
</evidence>
<protein>
    <submittedName>
        <fullName evidence="2">Uncharacterized protein</fullName>
    </submittedName>
</protein>
<feature type="signal peptide" evidence="1">
    <location>
        <begin position="1"/>
        <end position="20"/>
    </location>
</feature>
<dbReference type="RefSeq" id="WP_155092847.1">
    <property type="nucleotide sequence ID" value="NZ_CP102754.1"/>
</dbReference>
<reference evidence="2 3" key="1">
    <citation type="submission" date="2019-11" db="EMBL/GenBank/DDBJ databases">
        <title>Genome of Strain BIT-d1.</title>
        <authorList>
            <person name="Yang Y."/>
        </authorList>
    </citation>
    <scope>NUCLEOTIDE SEQUENCE [LARGE SCALE GENOMIC DNA]</scope>
    <source>
        <strain evidence="2 3">BIT-d1</strain>
    </source>
</reference>
<evidence type="ECO:0000313" key="2">
    <source>
        <dbReference type="EMBL" id="MTG98833.1"/>
    </source>
</evidence>
<feature type="chain" id="PRO_5026226659" evidence="1">
    <location>
        <begin position="21"/>
        <end position="207"/>
    </location>
</feature>
<proteinExistence type="predicted"/>